<name>R7RZ70_PUNST</name>
<dbReference type="GeneID" id="18885793"/>
<proteinExistence type="predicted"/>
<accession>R7RZ70</accession>
<dbReference type="eggNOG" id="ENOG502SQC9">
    <property type="taxonomic scope" value="Eukaryota"/>
</dbReference>
<dbReference type="Proteomes" id="UP000054196">
    <property type="component" value="Unassembled WGS sequence"/>
</dbReference>
<dbReference type="OMA" id="LIWIENS"/>
<keyword evidence="3" id="KW-1185">Reference proteome</keyword>
<organism evidence="2 3">
    <name type="scientific">Punctularia strigosozonata (strain HHB-11173)</name>
    <name type="common">White-rot fungus</name>
    <dbReference type="NCBI Taxonomy" id="741275"/>
    <lineage>
        <taxon>Eukaryota</taxon>
        <taxon>Fungi</taxon>
        <taxon>Dikarya</taxon>
        <taxon>Basidiomycota</taxon>
        <taxon>Agaricomycotina</taxon>
        <taxon>Agaricomycetes</taxon>
        <taxon>Corticiales</taxon>
        <taxon>Punctulariaceae</taxon>
        <taxon>Punctularia</taxon>
    </lineage>
</organism>
<dbReference type="RefSeq" id="XP_007389350.1">
    <property type="nucleotide sequence ID" value="XM_007389288.1"/>
</dbReference>
<dbReference type="Pfam" id="PF14214">
    <property type="entry name" value="Helitron_like_N"/>
    <property type="match status" value="1"/>
</dbReference>
<dbReference type="OrthoDB" id="3229882at2759"/>
<feature type="domain" description="Helitron helicase-like" evidence="1">
    <location>
        <begin position="2"/>
        <end position="43"/>
    </location>
</feature>
<dbReference type="EMBL" id="JH687569">
    <property type="protein sequence ID" value="EIN03420.1"/>
    <property type="molecule type" value="Genomic_DNA"/>
</dbReference>
<protein>
    <recommendedName>
        <fullName evidence="1">Helitron helicase-like domain-containing protein</fullName>
    </recommendedName>
</protein>
<reference evidence="3" key="1">
    <citation type="journal article" date="2012" name="Science">
        <title>The Paleozoic origin of enzymatic lignin decomposition reconstructed from 31 fungal genomes.</title>
        <authorList>
            <person name="Floudas D."/>
            <person name="Binder M."/>
            <person name="Riley R."/>
            <person name="Barry K."/>
            <person name="Blanchette R.A."/>
            <person name="Henrissat B."/>
            <person name="Martinez A.T."/>
            <person name="Otillar R."/>
            <person name="Spatafora J.W."/>
            <person name="Yadav J.S."/>
            <person name="Aerts A."/>
            <person name="Benoit I."/>
            <person name="Boyd A."/>
            <person name="Carlson A."/>
            <person name="Copeland A."/>
            <person name="Coutinho P.M."/>
            <person name="de Vries R.P."/>
            <person name="Ferreira P."/>
            <person name="Findley K."/>
            <person name="Foster B."/>
            <person name="Gaskell J."/>
            <person name="Glotzer D."/>
            <person name="Gorecki P."/>
            <person name="Heitman J."/>
            <person name="Hesse C."/>
            <person name="Hori C."/>
            <person name="Igarashi K."/>
            <person name="Jurgens J.A."/>
            <person name="Kallen N."/>
            <person name="Kersten P."/>
            <person name="Kohler A."/>
            <person name="Kuees U."/>
            <person name="Kumar T.K.A."/>
            <person name="Kuo A."/>
            <person name="LaButti K."/>
            <person name="Larrondo L.F."/>
            <person name="Lindquist E."/>
            <person name="Ling A."/>
            <person name="Lombard V."/>
            <person name="Lucas S."/>
            <person name="Lundell T."/>
            <person name="Martin R."/>
            <person name="McLaughlin D.J."/>
            <person name="Morgenstern I."/>
            <person name="Morin E."/>
            <person name="Murat C."/>
            <person name="Nagy L.G."/>
            <person name="Nolan M."/>
            <person name="Ohm R.A."/>
            <person name="Patyshakuliyeva A."/>
            <person name="Rokas A."/>
            <person name="Ruiz-Duenas F.J."/>
            <person name="Sabat G."/>
            <person name="Salamov A."/>
            <person name="Samejima M."/>
            <person name="Schmutz J."/>
            <person name="Slot J.C."/>
            <person name="St John F."/>
            <person name="Stenlid J."/>
            <person name="Sun H."/>
            <person name="Sun S."/>
            <person name="Syed K."/>
            <person name="Tsang A."/>
            <person name="Wiebenga A."/>
            <person name="Young D."/>
            <person name="Pisabarro A."/>
            <person name="Eastwood D.C."/>
            <person name="Martin F."/>
            <person name="Cullen D."/>
            <person name="Grigoriev I.V."/>
            <person name="Hibbett D.S."/>
        </authorList>
    </citation>
    <scope>NUCLEOTIDE SEQUENCE [LARGE SCALE GENOMIC DNA]</scope>
    <source>
        <strain evidence="3">HHB-11173 SS5</strain>
    </source>
</reference>
<dbReference type="KEGG" id="psq:PUNSTDRAFT_78197"/>
<evidence type="ECO:0000259" key="1">
    <source>
        <dbReference type="Pfam" id="PF14214"/>
    </source>
</evidence>
<sequence length="254" mass="28918">MVNLFINKLLRPQSSGGLFGDTQAYYGTVEAQGRLTLHLHCLIWIKGSLSPQELRDRLKSEDQEFRDQMVAWLDSIYQGQFSTGTESEIGNKFKQIPHALDEQASYDDRSNGGILSVLPDVPACDMTDSQLDQWYHQLCIDSDKIAYLSNRHNPNHGYGCMTSSGRCRARFPRDVRQITEVDTSDGVIHVKHKEPWMNNYNNVLTYLMRCNTDVVSMQSGTQLRVIIAYITDYVTKMSLKTHAAFDAVKMVLNK</sequence>
<feature type="non-terminal residue" evidence="2">
    <location>
        <position position="254"/>
    </location>
</feature>
<dbReference type="AlphaFoldDB" id="R7RZ70"/>
<gene>
    <name evidence="2" type="ORF">PUNSTDRAFT_78197</name>
</gene>
<evidence type="ECO:0000313" key="3">
    <source>
        <dbReference type="Proteomes" id="UP000054196"/>
    </source>
</evidence>
<evidence type="ECO:0000313" key="2">
    <source>
        <dbReference type="EMBL" id="EIN03420.1"/>
    </source>
</evidence>
<dbReference type="HOGENOM" id="CLU_034012_0_0_1"/>
<dbReference type="InterPro" id="IPR025476">
    <property type="entry name" value="Helitron_helicase-like"/>
</dbReference>